<proteinExistence type="predicted"/>
<evidence type="ECO:0000313" key="2">
    <source>
        <dbReference type="EMBL" id="AIJ47002.1"/>
    </source>
</evidence>
<protein>
    <submittedName>
        <fullName evidence="2">Twitching motility protein PilT</fullName>
    </submittedName>
</protein>
<dbReference type="EMBL" id="CP006704">
    <property type="protein sequence ID" value="AIJ47002.1"/>
    <property type="molecule type" value="Genomic_DNA"/>
</dbReference>
<dbReference type="Proteomes" id="UP000028782">
    <property type="component" value="Chromosome"/>
</dbReference>
<evidence type="ECO:0000313" key="3">
    <source>
        <dbReference type="Proteomes" id="UP000028782"/>
    </source>
</evidence>
<evidence type="ECO:0000259" key="1">
    <source>
        <dbReference type="Pfam" id="PF01850"/>
    </source>
</evidence>
<name>A0A076PUK8_COMTE</name>
<dbReference type="InterPro" id="IPR002716">
    <property type="entry name" value="PIN_dom"/>
</dbReference>
<dbReference type="RefSeq" id="WP_019042333.1">
    <property type="nucleotide sequence ID" value="NZ_CP006704.1"/>
</dbReference>
<gene>
    <name evidence="2" type="ORF">O987_14430</name>
</gene>
<accession>A0A076PUK8</accession>
<feature type="domain" description="PIN" evidence="1">
    <location>
        <begin position="5"/>
        <end position="116"/>
    </location>
</feature>
<dbReference type="SUPFAM" id="SSF88723">
    <property type="entry name" value="PIN domain-like"/>
    <property type="match status" value="1"/>
</dbReference>
<dbReference type="InterPro" id="IPR029060">
    <property type="entry name" value="PIN-like_dom_sf"/>
</dbReference>
<dbReference type="AlphaFoldDB" id="A0A076PUK8"/>
<reference evidence="2 3" key="1">
    <citation type="journal article" date="2014" name="Genome Announc.">
        <title>Complete Genome Sequence of Polychlorinated Biphenyl Degrader Comamonas testosteroni TK102 (NBRC 109938).</title>
        <authorList>
            <person name="Fukuda K."/>
            <person name="Hosoyama A."/>
            <person name="Tsuchikane K."/>
            <person name="Ohji S."/>
            <person name="Yamazoe A."/>
            <person name="Fujita N."/>
            <person name="Shintani M."/>
            <person name="Kimbara K."/>
        </authorList>
    </citation>
    <scope>NUCLEOTIDE SEQUENCE [LARGE SCALE GENOMIC DNA]</scope>
    <source>
        <strain evidence="2">TK102</strain>
    </source>
</reference>
<dbReference type="Pfam" id="PF01850">
    <property type="entry name" value="PIN"/>
    <property type="match status" value="1"/>
</dbReference>
<organism evidence="2 3">
    <name type="scientific">Comamonas testosteroni TK102</name>
    <dbReference type="NCBI Taxonomy" id="1392005"/>
    <lineage>
        <taxon>Bacteria</taxon>
        <taxon>Pseudomonadati</taxon>
        <taxon>Pseudomonadota</taxon>
        <taxon>Betaproteobacteria</taxon>
        <taxon>Burkholderiales</taxon>
        <taxon>Comamonadaceae</taxon>
        <taxon>Comamonas</taxon>
    </lineage>
</organism>
<dbReference type="KEGG" id="ctes:O987_14430"/>
<dbReference type="Gene3D" id="3.40.50.1010">
    <property type="entry name" value="5'-nuclease"/>
    <property type="match status" value="1"/>
</dbReference>
<sequence length="128" mass="13999">MPVSVLVDTSVWVRHFREADTHLQELLMQDSVLMHSMVHAELACGTPPAPRADTLAALAMLRPSQEASIPETLEFLEQNKLFGKGCGLVDLSLLASTLITPGALLWTADRRLADMATQLNVAYLPPLH</sequence>
<dbReference type="HOGENOM" id="CLU_147393_0_0_4"/>